<dbReference type="SMART" id="SM00028">
    <property type="entry name" value="TPR"/>
    <property type="match status" value="8"/>
</dbReference>
<organism evidence="1 2">
    <name type="scientific">Sphingobacterium detergens</name>
    <dbReference type="NCBI Taxonomy" id="1145106"/>
    <lineage>
        <taxon>Bacteria</taxon>
        <taxon>Pseudomonadati</taxon>
        <taxon>Bacteroidota</taxon>
        <taxon>Sphingobacteriia</taxon>
        <taxon>Sphingobacteriales</taxon>
        <taxon>Sphingobacteriaceae</taxon>
        <taxon>Sphingobacterium</taxon>
    </lineage>
</organism>
<dbReference type="SUPFAM" id="SSF48452">
    <property type="entry name" value="TPR-like"/>
    <property type="match status" value="4"/>
</dbReference>
<reference evidence="1 2" key="1">
    <citation type="submission" date="2018-09" db="EMBL/GenBank/DDBJ databases">
        <title>Genomic Encyclopedia of Type Strains, Phase III (KMG-III): the genomes of soil and plant-associated and newly described type strains.</title>
        <authorList>
            <person name="Whitman W."/>
        </authorList>
    </citation>
    <scope>NUCLEOTIDE SEQUENCE [LARGE SCALE GENOMIC DNA]</scope>
    <source>
        <strain evidence="1 2">CECT 7938</strain>
    </source>
</reference>
<dbReference type="Pfam" id="PF13174">
    <property type="entry name" value="TPR_6"/>
    <property type="match status" value="4"/>
</dbReference>
<gene>
    <name evidence="1" type="ORF">DFQ12_5738</name>
</gene>
<name>A0A420ABJ1_SPHD1</name>
<dbReference type="InterPro" id="IPR011990">
    <property type="entry name" value="TPR-like_helical_dom_sf"/>
</dbReference>
<proteinExistence type="predicted"/>
<dbReference type="Proteomes" id="UP000286246">
    <property type="component" value="Unassembled WGS sequence"/>
</dbReference>
<evidence type="ECO:0000313" key="2">
    <source>
        <dbReference type="Proteomes" id="UP000286246"/>
    </source>
</evidence>
<protein>
    <submittedName>
        <fullName evidence="1">Tetratricopeptide repeat protein</fullName>
    </submittedName>
</protein>
<keyword evidence="2" id="KW-1185">Reference proteome</keyword>
<dbReference type="Pfam" id="PF13432">
    <property type="entry name" value="TPR_16"/>
    <property type="match status" value="3"/>
</dbReference>
<evidence type="ECO:0000313" key="1">
    <source>
        <dbReference type="EMBL" id="RKE41868.1"/>
    </source>
</evidence>
<dbReference type="InterPro" id="IPR019734">
    <property type="entry name" value="TPR_rpt"/>
</dbReference>
<dbReference type="EMBL" id="RAPY01000010">
    <property type="protein sequence ID" value="RKE41868.1"/>
    <property type="molecule type" value="Genomic_DNA"/>
</dbReference>
<comment type="caution">
    <text evidence="1">The sequence shown here is derived from an EMBL/GenBank/DDBJ whole genome shotgun (WGS) entry which is preliminary data.</text>
</comment>
<accession>A0A420ABJ1</accession>
<sequence length="881" mass="100525">MWSEFFSFGYLISERSNYCLLGKGKVGKTQKYEQTMTLKERIGDNYLKYLFTGVLSALLVTGYAQEVEKQQKEKGQHNQKGIEGQVQTMDSIDVVRDYRPMLADAVKVRRSPNMKLIDRDAIETELRQIATSTYLAQQKYKQAYYHELMKRHPDASQSNIDNYRISYLAYGAGEYKRASGMMESMKPSDAFYQGAIMTLGHIALETGDKQAARNAFVKATKLDLDRQVKADALFNYAKVLLAMDSTQAAQKILEKYIAQEDKPADPGVKKQESPESLSAEILRGTTNFHAGVSLLESLKKRGREVDAIYQKVTYYRGLEFYNERAFENSISMFMRSEKFPINAEMAALATYWKAEAMYEVRKFGEAVENFSQFLSLPAARDNEVYNYANYGLAYAAYRNNRFALAADYFERFLKAGGSTVDENIRYDVIARLGDSYLCLRDYSRANSYYDKLINGKAPNQDYAYFQRGVIFGLQGDNETKLSTLRSVLKQFPSSNYADDAAFEIPYTYFTMGDYENALKGLQGMIEKYPRSSYVPRALMTIGLVQYNNDEPEPAKATFQQVVEKYARTAEAEQAMRFIENIYLDQGDATSYIRYAIGSNVGNLSPAEQDDQAFQAAQSLFARGEYGAAVEAINAYFDKFPKPKQVKYARYIRGVSSYKTGHPQEALHDLNIILNDWTSKYTENTLLTVAALYLELKEYNEAIVHLKKLELNSEYKKNYGYAVTNLMICYFELGDMEQMAKYVQFIKDYDGATEEEIAKAHLYSGRAFLKEKNIASAMKELNLAALKSQTAVGAEARFRVGQLQYDNKEYDKAQETAFDVINNRETQEYWVAKSFVLLADTYARKGNAFQAKSTLKSVIENYEKDDDIVPSAKERLQKLNNK</sequence>
<dbReference type="Gene3D" id="1.25.40.10">
    <property type="entry name" value="Tetratricopeptide repeat domain"/>
    <property type="match status" value="7"/>
</dbReference>
<dbReference type="AlphaFoldDB" id="A0A420ABJ1"/>